<proteinExistence type="inferred from homology"/>
<keyword evidence="2" id="KW-0229">DNA integration</keyword>
<dbReference type="GO" id="GO:0006310">
    <property type="term" value="P:DNA recombination"/>
    <property type="evidence" value="ECO:0007669"/>
    <property type="project" value="UniProtKB-KW"/>
</dbReference>
<dbReference type="GO" id="GO:0015074">
    <property type="term" value="P:DNA integration"/>
    <property type="evidence" value="ECO:0007669"/>
    <property type="project" value="UniProtKB-KW"/>
</dbReference>
<dbReference type="PROSITE" id="PS51898">
    <property type="entry name" value="TYR_RECOMBINASE"/>
    <property type="match status" value="1"/>
</dbReference>
<dbReference type="InterPro" id="IPR010998">
    <property type="entry name" value="Integrase_recombinase_N"/>
</dbReference>
<evidence type="ECO:0000256" key="3">
    <source>
        <dbReference type="ARBA" id="ARBA00023125"/>
    </source>
</evidence>
<evidence type="ECO:0000313" key="6">
    <source>
        <dbReference type="EMBL" id="ETA74594.1"/>
    </source>
</evidence>
<comment type="similarity">
    <text evidence="1">Belongs to the 'phage' integrase family.</text>
</comment>
<dbReference type="CDD" id="cd01189">
    <property type="entry name" value="INT_ICEBs1_C_like"/>
    <property type="match status" value="1"/>
</dbReference>
<dbReference type="InterPro" id="IPR002104">
    <property type="entry name" value="Integrase_catalytic"/>
</dbReference>
<dbReference type="Gene3D" id="1.10.443.10">
    <property type="entry name" value="Intergrase catalytic core"/>
    <property type="match status" value="1"/>
</dbReference>
<dbReference type="GO" id="GO:0003677">
    <property type="term" value="F:DNA binding"/>
    <property type="evidence" value="ECO:0007669"/>
    <property type="project" value="UniProtKB-KW"/>
</dbReference>
<gene>
    <name evidence="6" type="ORF">LEQ_0459c</name>
</gene>
<dbReference type="PANTHER" id="PTHR30629">
    <property type="entry name" value="PROPHAGE INTEGRASE"/>
    <property type="match status" value="1"/>
</dbReference>
<accession>V7HWG3</accession>
<dbReference type="InterPro" id="IPR004107">
    <property type="entry name" value="Integrase_SAM-like_N"/>
</dbReference>
<protein>
    <submittedName>
        <fullName evidence="6">Site-specific recombinase, phage integrase family</fullName>
    </submittedName>
</protein>
<feature type="domain" description="Tyr recombinase" evidence="5">
    <location>
        <begin position="110"/>
        <end position="301"/>
    </location>
</feature>
<keyword evidence="4" id="KW-0233">DNA recombination</keyword>
<dbReference type="SUPFAM" id="SSF56349">
    <property type="entry name" value="DNA breaking-rejoining enzymes"/>
    <property type="match status" value="1"/>
</dbReference>
<dbReference type="AlphaFoldDB" id="V7HWG3"/>
<evidence type="ECO:0000313" key="7">
    <source>
        <dbReference type="Proteomes" id="UP000018559"/>
    </source>
</evidence>
<evidence type="ECO:0000256" key="4">
    <source>
        <dbReference type="ARBA" id="ARBA00023172"/>
    </source>
</evidence>
<comment type="caution">
    <text evidence="6">The sequence shown here is derived from an EMBL/GenBank/DDBJ whole genome shotgun (WGS) entry which is preliminary data.</text>
</comment>
<dbReference type="Proteomes" id="UP000018559">
    <property type="component" value="Unassembled WGS sequence"/>
</dbReference>
<dbReference type="Pfam" id="PF00589">
    <property type="entry name" value="Phage_integrase"/>
    <property type="match status" value="1"/>
</dbReference>
<dbReference type="Pfam" id="PF14659">
    <property type="entry name" value="Phage_int_SAM_3"/>
    <property type="match status" value="1"/>
</dbReference>
<keyword evidence="7" id="KW-1185">Reference proteome</keyword>
<evidence type="ECO:0000256" key="2">
    <source>
        <dbReference type="ARBA" id="ARBA00022908"/>
    </source>
</evidence>
<dbReference type="InterPro" id="IPR013762">
    <property type="entry name" value="Integrase-like_cat_sf"/>
</dbReference>
<dbReference type="InterPro" id="IPR011010">
    <property type="entry name" value="DNA_brk_join_enz"/>
</dbReference>
<sequence length="306" mass="35769">MADDDLLLADYYKMWIETYKKGAVRQVTYDNYELNWRWLKKLAPDLKLKDLTRLEYQNIINKFAETHEKVTVADFHNRVKPAILDAVDDDLLRKNPTRKTIIKGIPPIPKKRKYMDSFELKLFINELDLPKHKLNIDWLLLLISKTGIRLSEALGVTKEDFDFTNQVLIIDKTWAYKEGGGFVPTKNKSSVRKIRIDWKLMNQFMGLIEDVPKGEPIFCYKKPMYNSTINNRIKRLCQRLDIAPISVHGLRHTHASLLLYNGVSVASVARRLGHADINTTQSVYIHIIQEMDNYDTDKIMRQLSQF</sequence>
<evidence type="ECO:0000256" key="1">
    <source>
        <dbReference type="ARBA" id="ARBA00008857"/>
    </source>
</evidence>
<reference evidence="6 7" key="1">
    <citation type="journal article" date="2014" name="Genome Announc.">
        <title>The Genome of the Predominant Equine Lactobacillus Species, Lactobacillus equi, Is Reflective of Its Lifestyle Adaptations to an Herbivorous Host.</title>
        <authorList>
            <person name="O'Donnell M.M."/>
            <person name="Harris H.M."/>
            <person name="O'Toole P.W."/>
            <person name="Ross R.P."/>
        </authorList>
    </citation>
    <scope>NUCLEOTIDE SEQUENCE [LARGE SCALE GENOMIC DNA]</scope>
    <source>
        <strain evidence="6 7">DPC 6820</strain>
    </source>
</reference>
<dbReference type="PANTHER" id="PTHR30629:SF2">
    <property type="entry name" value="PROPHAGE INTEGRASE INTS-RELATED"/>
    <property type="match status" value="1"/>
</dbReference>
<keyword evidence="3" id="KW-0238">DNA-binding</keyword>
<dbReference type="PATRIC" id="fig|1392007.3.peg.593"/>
<evidence type="ECO:0000259" key="5">
    <source>
        <dbReference type="PROSITE" id="PS51898"/>
    </source>
</evidence>
<dbReference type="InterPro" id="IPR050808">
    <property type="entry name" value="Phage_Integrase"/>
</dbReference>
<dbReference type="Gene3D" id="1.10.150.130">
    <property type="match status" value="1"/>
</dbReference>
<organism evidence="6 7">
    <name type="scientific">Ligilactobacillus equi DPC 6820</name>
    <dbReference type="NCBI Taxonomy" id="1392007"/>
    <lineage>
        <taxon>Bacteria</taxon>
        <taxon>Bacillati</taxon>
        <taxon>Bacillota</taxon>
        <taxon>Bacilli</taxon>
        <taxon>Lactobacillales</taxon>
        <taxon>Lactobacillaceae</taxon>
        <taxon>Ligilactobacillus</taxon>
    </lineage>
</organism>
<dbReference type="RefSeq" id="WP_023859309.1">
    <property type="nucleotide sequence ID" value="NZ_AWWH01000066.1"/>
</dbReference>
<dbReference type="EMBL" id="AWWH01000066">
    <property type="protein sequence ID" value="ETA74594.1"/>
    <property type="molecule type" value="Genomic_DNA"/>
</dbReference>
<name>V7HWG3_9LACO</name>